<evidence type="ECO:0000313" key="1">
    <source>
        <dbReference type="EMBL" id="KAK9775871.1"/>
    </source>
</evidence>
<comment type="caution">
    <text evidence="1">The sequence shown here is derived from an EMBL/GenBank/DDBJ whole genome shotgun (WGS) entry which is preliminary data.</text>
</comment>
<gene>
    <name evidence="1" type="ORF">SCAR479_07396</name>
</gene>
<protein>
    <submittedName>
        <fullName evidence="1">Uncharacterized protein</fullName>
    </submittedName>
</protein>
<accession>A0ABR2XQJ5</accession>
<keyword evidence="2" id="KW-1185">Reference proteome</keyword>
<dbReference type="EMBL" id="JARVKM010000031">
    <property type="protein sequence ID" value="KAK9775871.1"/>
    <property type="molecule type" value="Genomic_DNA"/>
</dbReference>
<name>A0ABR2XQJ5_9PEZI</name>
<proteinExistence type="predicted"/>
<evidence type="ECO:0000313" key="2">
    <source>
        <dbReference type="Proteomes" id="UP001465668"/>
    </source>
</evidence>
<dbReference type="Proteomes" id="UP001465668">
    <property type="component" value="Unassembled WGS sequence"/>
</dbReference>
<sequence>MVQNAIVPSRYGQQRVALIERAQGSDVNAVGGLKKEAIEPDNESLPEQARSPERHVIRVNFGGFIDLVYGKGGKKVPVSGRPRSESVIETTEVMQVLDDGNVRQ</sequence>
<reference evidence="1 2" key="1">
    <citation type="submission" date="2024-02" db="EMBL/GenBank/DDBJ databases">
        <title>First draft genome assembly of two strains of Seiridium cardinale.</title>
        <authorList>
            <person name="Emiliani G."/>
            <person name="Scali E."/>
        </authorList>
    </citation>
    <scope>NUCLEOTIDE SEQUENCE [LARGE SCALE GENOMIC DNA]</scope>
    <source>
        <strain evidence="1 2">BM-138-000479</strain>
    </source>
</reference>
<organism evidence="1 2">
    <name type="scientific">Seiridium cardinale</name>
    <dbReference type="NCBI Taxonomy" id="138064"/>
    <lineage>
        <taxon>Eukaryota</taxon>
        <taxon>Fungi</taxon>
        <taxon>Dikarya</taxon>
        <taxon>Ascomycota</taxon>
        <taxon>Pezizomycotina</taxon>
        <taxon>Sordariomycetes</taxon>
        <taxon>Xylariomycetidae</taxon>
        <taxon>Amphisphaeriales</taxon>
        <taxon>Sporocadaceae</taxon>
        <taxon>Seiridium</taxon>
    </lineage>
</organism>